<comment type="caution">
    <text evidence="2">The sequence shown here is derived from an EMBL/GenBank/DDBJ whole genome shotgun (WGS) entry which is preliminary data.</text>
</comment>
<dbReference type="EMBL" id="QZFU01000036">
    <property type="protein sequence ID" value="RJO70833.1"/>
    <property type="molecule type" value="Genomic_DNA"/>
</dbReference>
<feature type="compositionally biased region" description="Basic and acidic residues" evidence="1">
    <location>
        <begin position="24"/>
        <end position="35"/>
    </location>
</feature>
<gene>
    <name evidence="2" type="ORF">D5S18_26970</name>
</gene>
<evidence type="ECO:0000313" key="2">
    <source>
        <dbReference type="EMBL" id="RJO70833.1"/>
    </source>
</evidence>
<dbReference type="AlphaFoldDB" id="A0A3A4K0M9"/>
<feature type="region of interest" description="Disordered" evidence="1">
    <location>
        <begin position="1"/>
        <end position="51"/>
    </location>
</feature>
<reference evidence="2 3" key="1">
    <citation type="submission" date="2018-09" db="EMBL/GenBank/DDBJ databases">
        <title>YIM PH21274 draft genome.</title>
        <authorList>
            <person name="Miao C."/>
        </authorList>
    </citation>
    <scope>NUCLEOTIDE SEQUENCE [LARGE SCALE GENOMIC DNA]</scope>
    <source>
        <strain evidence="2 3">YIM PH 21724</strain>
    </source>
</reference>
<name>A0A3A4K0M9_9NOCA</name>
<accession>A0A3A4K0M9</accession>
<protein>
    <submittedName>
        <fullName evidence="2">Uncharacterized protein</fullName>
    </submittedName>
</protein>
<evidence type="ECO:0000256" key="1">
    <source>
        <dbReference type="SAM" id="MobiDB-lite"/>
    </source>
</evidence>
<dbReference type="RefSeq" id="WP_120043890.1">
    <property type="nucleotide sequence ID" value="NZ_QZFU01000036.1"/>
</dbReference>
<evidence type="ECO:0000313" key="3">
    <source>
        <dbReference type="Proteomes" id="UP000266677"/>
    </source>
</evidence>
<keyword evidence="3" id="KW-1185">Reference proteome</keyword>
<proteinExistence type="predicted"/>
<sequence>MASDRDRNSIHINGNAQGPVVAGDRNHVEIHHAATDESPGDAADSTQRNTAHEYGTVYAVHDGDMHIHQRDR</sequence>
<dbReference type="OrthoDB" id="4286833at2"/>
<organism evidence="2 3">
    <name type="scientific">Nocardia panacis</name>
    <dbReference type="NCBI Taxonomy" id="2340916"/>
    <lineage>
        <taxon>Bacteria</taxon>
        <taxon>Bacillati</taxon>
        <taxon>Actinomycetota</taxon>
        <taxon>Actinomycetes</taxon>
        <taxon>Mycobacteriales</taxon>
        <taxon>Nocardiaceae</taxon>
        <taxon>Nocardia</taxon>
    </lineage>
</organism>
<dbReference type="Proteomes" id="UP000266677">
    <property type="component" value="Unassembled WGS sequence"/>
</dbReference>